<dbReference type="Pfam" id="PF26283">
    <property type="entry name" value="Ig_TRAPPC9-Trs120_4th"/>
    <property type="match status" value="1"/>
</dbReference>
<dbReference type="InterPro" id="IPR058563">
    <property type="entry name" value="Trs120_TRAPPC9_N"/>
</dbReference>
<dbReference type="GO" id="GO:0005802">
    <property type="term" value="C:trans-Golgi network"/>
    <property type="evidence" value="ECO:0007669"/>
    <property type="project" value="TreeGrafter"/>
</dbReference>
<accession>A0A9W4TV45</accession>
<name>A0A9W4TV45_9ASCO</name>
<evidence type="ECO:0000259" key="6">
    <source>
        <dbReference type="Pfam" id="PF26282"/>
    </source>
</evidence>
<feature type="domain" description="Trs120/TRAPPC9 TPR region" evidence="4">
    <location>
        <begin position="338"/>
        <end position="553"/>
    </location>
</feature>
<comment type="subcellular location">
    <subcellularLocation>
        <location evidence="1">Golgi apparatus</location>
    </subcellularLocation>
</comment>
<feature type="domain" description="Trs120/TRAPPC9 third Ig-like" evidence="6">
    <location>
        <begin position="917"/>
        <end position="1042"/>
    </location>
</feature>
<dbReference type="InterPro" id="IPR058565">
    <property type="entry name" value="Ig_TRAPPC9_Trs120_1st"/>
</dbReference>
<keyword evidence="2" id="KW-0333">Golgi apparatus</keyword>
<dbReference type="Pfam" id="PF26254">
    <property type="entry name" value="Ig_TRAPPC9-Trs120_1st"/>
    <property type="match status" value="2"/>
</dbReference>
<feature type="domain" description="Trs120/TRAPPC9 N-terminal" evidence="3">
    <location>
        <begin position="2"/>
        <end position="292"/>
    </location>
</feature>
<dbReference type="PANTHER" id="PTHR21512">
    <property type="entry name" value="TRAFFICKING PROTEIN PARTICLE COMPLEX SUBUNIT 9"/>
    <property type="match status" value="1"/>
</dbReference>
<evidence type="ECO:0000259" key="3">
    <source>
        <dbReference type="Pfam" id="PF08626"/>
    </source>
</evidence>
<proteinExistence type="predicted"/>
<reference evidence="8" key="1">
    <citation type="submission" date="2022-12" db="EMBL/GenBank/DDBJ databases">
        <authorList>
            <person name="Brejova B."/>
        </authorList>
    </citation>
    <scope>NUCLEOTIDE SEQUENCE</scope>
</reference>
<feature type="domain" description="Trs120/TRAPPC9 first Ig-like" evidence="5">
    <location>
        <begin position="663"/>
        <end position="756"/>
    </location>
</feature>
<evidence type="ECO:0000313" key="8">
    <source>
        <dbReference type="EMBL" id="CAI5756220.1"/>
    </source>
</evidence>
<evidence type="ECO:0000259" key="5">
    <source>
        <dbReference type="Pfam" id="PF26254"/>
    </source>
</evidence>
<feature type="domain" description="Trs120/TRAPPC9 fourth Ig-like" evidence="7">
    <location>
        <begin position="1050"/>
        <end position="1163"/>
    </location>
</feature>
<dbReference type="PANTHER" id="PTHR21512:SF5">
    <property type="entry name" value="TRAFFICKING PROTEIN PARTICLE COMPLEX SUBUNIT 9"/>
    <property type="match status" value="1"/>
</dbReference>
<dbReference type="InterPro" id="IPR058568">
    <property type="entry name" value="Ig_TRAPPC9_Trs120_4th"/>
</dbReference>
<sequence>MFDFISPARIKILLVPINNSTISQFKLYYNQIISNVSEIRLLDITIDQQLQYFNPNSSPNGRIIPEFITTQLDNESIFLHDFEPFRKIFIVLGIGPYKEGEGGGGGEDNISELKSVYSSSIVHNIILFDSPEISNTREIFHHNFNQPITALETIFCDISKNFLIALDNYALSYSNITLRSPVSITDSHVLTKTISHAQKRLSSGSTSFKASFEGDLKTKNHLKYLGRQKKLMGYFYLLCGKYSDAFSTFIESLTSLKKSDDYLWLASALEGLSVSILLLLFINQSFQIPNQLNSILHISKKTEVSKISESSANSSPRNSMNGSFSFSSLDFNTMSYTELIKIINFKVVQYYDSSTNDFENMVPDIVYIECILRKIKLMISLHYGNSIENIVMNKLEYENMDSNFSKKEILEEIDRIFTLQLVDLPIVDQCRIYSSLAGMYDELKLYRKKAFILRILLIGLLPKLHLVKHSIKEILENLYKLYGINYQPETSIKDASSQNWISLQIQLLKLSLKIAESLNDRELLLNLCILLLTRFTHCLPMNDQIKLREKIGNKSCKYWDPFLLRDVQLVNKQKEELIPFKEYENQPSQEEPFFDPYKKKIETARNKILIKDDVYQLKVTLQNPFSFDIEINDIVLNGVETIKNLISVPLNGKLRKKAPVSTNQTSSLIVPPMSTEQFLVSFKPLKTGILTISGLNIIVGHCEEQFFKIVEKETFEDEIKLENEKSEESTLDKVIENLSLTSSRVSYKELQLSVIPPQPLLILSEISVSNLWLMLLEGEKFQFSVKLTNTSEVEINYLSYSFWDSTIEYINKKLQTQLNSNEIYDLEYDLVKFKPFKIINKDVMGEKIYPNQSININYEITSRKMMKELRIILDYANKSTDDIFVKQLNIPLNVSVMSSIEIVGCDILPNFKIPNIETTENQSLLILDLRNCWTEKLTCRLKYKSHEFSNSIESNKTKRFIIPIDKLNNEIDLTKAIPSLVNKQFIKNYNLSEDEEKQMKELFWLRYHLLSNLSGKWSSKSRKGIIDLRNLRITNKMSNNLKIDNILITNSIENMPKQRKYQLKLDTFYNLKTTIINNSNESISGIIRHLPMPLIGNTRQLSIDKKLLINGVLQNKVATIKPKQKLEIVLSFVIIEKGEFEWGTIIDLVDRKLVCKDSLYIQV</sequence>
<dbReference type="InterPro" id="IPR058567">
    <property type="entry name" value="Ig_TRAPPC9_Trs120_3rd"/>
</dbReference>
<dbReference type="Proteomes" id="UP001152885">
    <property type="component" value="Unassembled WGS sequence"/>
</dbReference>
<dbReference type="Pfam" id="PF08626">
    <property type="entry name" value="TRAPPC9-Trs120"/>
    <property type="match status" value="1"/>
</dbReference>
<gene>
    <name evidence="8" type="ORF">CANVERA_P0737</name>
</gene>
<evidence type="ECO:0000256" key="1">
    <source>
        <dbReference type="ARBA" id="ARBA00004555"/>
    </source>
</evidence>
<evidence type="ECO:0000313" key="9">
    <source>
        <dbReference type="Proteomes" id="UP001152885"/>
    </source>
</evidence>
<dbReference type="EMBL" id="CANTUO010000001">
    <property type="protein sequence ID" value="CAI5756220.1"/>
    <property type="molecule type" value="Genomic_DNA"/>
</dbReference>
<dbReference type="InterPro" id="IPR013935">
    <property type="entry name" value="Trs120_TRAPPC9"/>
</dbReference>
<protein>
    <submittedName>
        <fullName evidence="8">Uncharacterized protein</fullName>
    </submittedName>
</protein>
<evidence type="ECO:0000259" key="4">
    <source>
        <dbReference type="Pfam" id="PF26251"/>
    </source>
</evidence>
<dbReference type="AlphaFoldDB" id="A0A9W4TV45"/>
<dbReference type="OrthoDB" id="27962at2759"/>
<comment type="caution">
    <text evidence="8">The sequence shown here is derived from an EMBL/GenBank/DDBJ whole genome shotgun (WGS) entry which is preliminary data.</text>
</comment>
<feature type="domain" description="Trs120/TRAPPC9 first Ig-like" evidence="5">
    <location>
        <begin position="569"/>
        <end position="639"/>
    </location>
</feature>
<evidence type="ECO:0000256" key="2">
    <source>
        <dbReference type="ARBA" id="ARBA00023034"/>
    </source>
</evidence>
<evidence type="ECO:0000259" key="7">
    <source>
        <dbReference type="Pfam" id="PF26283"/>
    </source>
</evidence>
<organism evidence="8 9">
    <name type="scientific">Candida verbasci</name>
    <dbReference type="NCBI Taxonomy" id="1227364"/>
    <lineage>
        <taxon>Eukaryota</taxon>
        <taxon>Fungi</taxon>
        <taxon>Dikarya</taxon>
        <taxon>Ascomycota</taxon>
        <taxon>Saccharomycotina</taxon>
        <taxon>Pichiomycetes</taxon>
        <taxon>Debaryomycetaceae</taxon>
        <taxon>Candida/Lodderomyces clade</taxon>
        <taxon>Candida</taxon>
    </lineage>
</organism>
<dbReference type="InterPro" id="IPR058564">
    <property type="entry name" value="TPR_TRAPPC9_Trs120"/>
</dbReference>
<dbReference type="Pfam" id="PF26282">
    <property type="entry name" value="Ig_TRAPPC9-Trs120_3rd"/>
    <property type="match status" value="1"/>
</dbReference>
<keyword evidence="9" id="KW-1185">Reference proteome</keyword>
<dbReference type="Pfam" id="PF26251">
    <property type="entry name" value="TPR_TRAPPC9-Trs120"/>
    <property type="match status" value="1"/>
</dbReference>
<dbReference type="Pfam" id="PF26280">
    <property type="entry name" value="Ig_TRAPPC9-Trs120_2nd"/>
    <property type="match status" value="1"/>
</dbReference>